<name>A0A059Y3Z7_MYCBV</name>
<gene>
    <name evidence="1" type="ORF">K668_01800</name>
</gene>
<dbReference type="Proteomes" id="UP000027182">
    <property type="component" value="Chromosome"/>
</dbReference>
<sequence>MKNKILESIDSKVKNTLKALISDIKIETKYTYECYLAIKD</sequence>
<dbReference type="HOGENOM" id="CLU_3292655_0_0_14"/>
<evidence type="ECO:0000313" key="2">
    <source>
        <dbReference type="Proteomes" id="UP000027182"/>
    </source>
</evidence>
<dbReference type="KEGG" id="mbq:K668_01800"/>
<evidence type="ECO:0000313" key="1">
    <source>
        <dbReference type="EMBL" id="AIA33938.1"/>
    </source>
</evidence>
<dbReference type="PATRIC" id="fig|1316930.3.peg.370"/>
<accession>A0A059Y3Z7</accession>
<dbReference type="EMBL" id="CP005933">
    <property type="protein sequence ID" value="AIA33938.1"/>
    <property type="molecule type" value="Genomic_DNA"/>
</dbReference>
<organism evidence="1 2">
    <name type="scientific">Mycoplasmopsis bovis CQ-W70</name>
    <dbReference type="NCBI Taxonomy" id="1316930"/>
    <lineage>
        <taxon>Bacteria</taxon>
        <taxon>Bacillati</taxon>
        <taxon>Mycoplasmatota</taxon>
        <taxon>Mycoplasmoidales</taxon>
        <taxon>Metamycoplasmataceae</taxon>
        <taxon>Mycoplasmopsis</taxon>
    </lineage>
</organism>
<proteinExistence type="predicted"/>
<protein>
    <submittedName>
        <fullName evidence="1">Uncharacterized protein</fullName>
    </submittedName>
</protein>
<reference evidence="1 2" key="1">
    <citation type="submission" date="2013-04" db="EMBL/GenBank/DDBJ databases">
        <authorList>
            <person name="Lin L."/>
            <person name="Zeng Z."/>
            <person name="Xie J."/>
            <person name="Luo L."/>
            <person name="Yang Z."/>
            <person name="Liang W."/>
            <person name="Lin H."/>
            <person name="Dong C."/>
            <person name="Sun Y."/>
        </authorList>
    </citation>
    <scope>NUCLEOTIDE SEQUENCE [LARGE SCALE GENOMIC DNA]</scope>
    <source>
        <strain evidence="1 2">CQ-W70</strain>
    </source>
</reference>
<dbReference type="AlphaFoldDB" id="A0A059Y3Z7"/>
<dbReference type="RefSeq" id="WP_014829923.1">
    <property type="nucleotide sequence ID" value="NZ_CP005933.1"/>
</dbReference>